<keyword evidence="3" id="KW-1003">Cell membrane</keyword>
<dbReference type="InterPro" id="IPR052157">
    <property type="entry name" value="BCAA_transport_permease"/>
</dbReference>
<evidence type="ECO:0000256" key="6">
    <source>
        <dbReference type="ARBA" id="ARBA00022989"/>
    </source>
</evidence>
<proteinExistence type="inferred from homology"/>
<keyword evidence="5" id="KW-0029">Amino-acid transport</keyword>
<dbReference type="PANTHER" id="PTHR11795:SF442">
    <property type="entry name" value="ABC TRANSPORTER ATP-BINDING PROTEIN"/>
    <property type="match status" value="1"/>
</dbReference>
<feature type="transmembrane region" description="Helical" evidence="9">
    <location>
        <begin position="188"/>
        <end position="210"/>
    </location>
</feature>
<dbReference type="AlphaFoldDB" id="A0A2U8H4H2"/>
<dbReference type="Pfam" id="PF02653">
    <property type="entry name" value="BPD_transp_2"/>
    <property type="match status" value="1"/>
</dbReference>
<protein>
    <submittedName>
        <fullName evidence="10">Branched-chain amino acid ABC transporter permease</fullName>
    </submittedName>
</protein>
<evidence type="ECO:0000256" key="1">
    <source>
        <dbReference type="ARBA" id="ARBA00004651"/>
    </source>
</evidence>
<keyword evidence="7 9" id="KW-0472">Membrane</keyword>
<feature type="transmembrane region" description="Helical" evidence="9">
    <location>
        <begin position="142"/>
        <end position="162"/>
    </location>
</feature>
<dbReference type="OrthoDB" id="9807115at2"/>
<gene>
    <name evidence="10" type="ORF">CEW87_16510</name>
</gene>
<evidence type="ECO:0000256" key="2">
    <source>
        <dbReference type="ARBA" id="ARBA00022448"/>
    </source>
</evidence>
<feature type="transmembrane region" description="Helical" evidence="9">
    <location>
        <begin position="277"/>
        <end position="296"/>
    </location>
</feature>
<feature type="transmembrane region" description="Helical" evidence="9">
    <location>
        <begin position="39"/>
        <end position="58"/>
    </location>
</feature>
<keyword evidence="2" id="KW-0813">Transport</keyword>
<reference evidence="10 11" key="1">
    <citation type="submission" date="2017-06" db="EMBL/GenBank/DDBJ databases">
        <title>Azoarcus sp. TSNA42 complete genome sequence.</title>
        <authorList>
            <person name="Woo J.-H."/>
            <person name="Kim H.-S."/>
        </authorList>
    </citation>
    <scope>NUCLEOTIDE SEQUENCE [LARGE SCALE GENOMIC DNA]</scope>
    <source>
        <strain evidence="10 11">TSNA42</strain>
    </source>
</reference>
<dbReference type="PANTHER" id="PTHR11795">
    <property type="entry name" value="BRANCHED-CHAIN AMINO ACID TRANSPORT SYSTEM PERMEASE PROTEIN LIVH"/>
    <property type="match status" value="1"/>
</dbReference>
<dbReference type="GO" id="GO:0022857">
    <property type="term" value="F:transmembrane transporter activity"/>
    <property type="evidence" value="ECO:0007669"/>
    <property type="project" value="InterPro"/>
</dbReference>
<accession>A0A2U8H4H2</accession>
<dbReference type="GO" id="GO:0006865">
    <property type="term" value="P:amino acid transport"/>
    <property type="evidence" value="ECO:0007669"/>
    <property type="project" value="UniProtKB-KW"/>
</dbReference>
<evidence type="ECO:0000256" key="3">
    <source>
        <dbReference type="ARBA" id="ARBA00022475"/>
    </source>
</evidence>
<evidence type="ECO:0000256" key="7">
    <source>
        <dbReference type="ARBA" id="ARBA00023136"/>
    </source>
</evidence>
<evidence type="ECO:0000256" key="5">
    <source>
        <dbReference type="ARBA" id="ARBA00022970"/>
    </source>
</evidence>
<name>A0A2U8H4H2_9RHOO</name>
<organism evidence="10 11">
    <name type="scientific">Parazoarcus communis</name>
    <dbReference type="NCBI Taxonomy" id="41977"/>
    <lineage>
        <taxon>Bacteria</taxon>
        <taxon>Pseudomonadati</taxon>
        <taxon>Pseudomonadota</taxon>
        <taxon>Betaproteobacteria</taxon>
        <taxon>Rhodocyclales</taxon>
        <taxon>Zoogloeaceae</taxon>
        <taxon>Parazoarcus</taxon>
    </lineage>
</organism>
<evidence type="ECO:0000256" key="8">
    <source>
        <dbReference type="ARBA" id="ARBA00037998"/>
    </source>
</evidence>
<evidence type="ECO:0000313" key="10">
    <source>
        <dbReference type="EMBL" id="AWI80832.1"/>
    </source>
</evidence>
<evidence type="ECO:0000256" key="4">
    <source>
        <dbReference type="ARBA" id="ARBA00022692"/>
    </source>
</evidence>
<dbReference type="RefSeq" id="WP_108974747.1">
    <property type="nucleotide sequence ID" value="NZ_CP022188.1"/>
</dbReference>
<dbReference type="CDD" id="cd06582">
    <property type="entry name" value="TM_PBP1_LivH_like"/>
    <property type="match status" value="1"/>
</dbReference>
<evidence type="ECO:0000313" key="11">
    <source>
        <dbReference type="Proteomes" id="UP000244902"/>
    </source>
</evidence>
<dbReference type="EMBL" id="CP022188">
    <property type="protein sequence ID" value="AWI80832.1"/>
    <property type="molecule type" value="Genomic_DNA"/>
</dbReference>
<keyword evidence="6 9" id="KW-1133">Transmembrane helix</keyword>
<feature type="transmembrane region" description="Helical" evidence="9">
    <location>
        <begin position="64"/>
        <end position="85"/>
    </location>
</feature>
<feature type="transmembrane region" description="Helical" evidence="9">
    <location>
        <begin position="14"/>
        <end position="32"/>
    </location>
</feature>
<sequence length="306" mass="31937">MDAIFLIEQLLNGVGYGLMLFMLAAGLTLVFGVMDTMNLAHGTLFMLGAYFAATIHVLTDSFALAIVLAVILTMIVGALLEVLLMRRLYQRNHLNQVVATFGVILLADDFVKWAWGAAPVMASAPEALSGPLELGGGLLYPAYRLLIVGAGVLAAVALYLIVNRTRVGMLVRAGASNRHMAEMMGVRVRTVFTLIFVIGAALAGVAGSLMGPITSVQVGMGESILIPALVVIVIGGIGSVRGSLIAALLVGVVDTAGRAFISPILREISSPTFAADVAPALSSVAMYVLMALILIFKPAGLFPARG</sequence>
<comment type="subcellular location">
    <subcellularLocation>
        <location evidence="1">Cell membrane</location>
        <topology evidence="1">Multi-pass membrane protein</topology>
    </subcellularLocation>
</comment>
<evidence type="ECO:0000256" key="9">
    <source>
        <dbReference type="SAM" id="Phobius"/>
    </source>
</evidence>
<keyword evidence="4 9" id="KW-0812">Transmembrane</keyword>
<dbReference type="Proteomes" id="UP000244902">
    <property type="component" value="Chromosome"/>
</dbReference>
<dbReference type="InterPro" id="IPR001851">
    <property type="entry name" value="ABC_transp_permease"/>
</dbReference>
<dbReference type="GO" id="GO:0005886">
    <property type="term" value="C:plasma membrane"/>
    <property type="evidence" value="ECO:0007669"/>
    <property type="project" value="UniProtKB-SubCell"/>
</dbReference>
<comment type="similarity">
    <text evidence="8">Belongs to the binding-protein-dependent transport system permease family. LivHM subfamily.</text>
</comment>
<feature type="transmembrane region" description="Helical" evidence="9">
    <location>
        <begin position="97"/>
        <end position="122"/>
    </location>
</feature>